<reference evidence="2" key="1">
    <citation type="submission" date="2013-12" db="EMBL/GenBank/DDBJ databases">
        <title>The Genome Sequence of Aphanomyces astaci APO3.</title>
        <authorList>
            <consortium name="The Broad Institute Genomics Platform"/>
            <person name="Russ C."/>
            <person name="Tyler B."/>
            <person name="van West P."/>
            <person name="Dieguez-Uribeondo J."/>
            <person name="Young S.K."/>
            <person name="Zeng Q."/>
            <person name="Gargeya S."/>
            <person name="Fitzgerald M."/>
            <person name="Abouelleil A."/>
            <person name="Alvarado L."/>
            <person name="Chapman S.B."/>
            <person name="Gainer-Dewar J."/>
            <person name="Goldberg J."/>
            <person name="Griggs A."/>
            <person name="Gujja S."/>
            <person name="Hansen M."/>
            <person name="Howarth C."/>
            <person name="Imamovic A."/>
            <person name="Ireland A."/>
            <person name="Larimer J."/>
            <person name="McCowan C."/>
            <person name="Murphy C."/>
            <person name="Pearson M."/>
            <person name="Poon T.W."/>
            <person name="Priest M."/>
            <person name="Roberts A."/>
            <person name="Saif S."/>
            <person name="Shea T."/>
            <person name="Sykes S."/>
            <person name="Wortman J."/>
            <person name="Nusbaum C."/>
            <person name="Birren B."/>
        </authorList>
    </citation>
    <scope>NUCLEOTIDE SEQUENCE [LARGE SCALE GENOMIC DNA]</scope>
    <source>
        <strain evidence="2">APO3</strain>
    </source>
</reference>
<keyword evidence="1" id="KW-0472">Membrane</keyword>
<gene>
    <name evidence="2" type="ORF">H257_14619</name>
</gene>
<dbReference type="AlphaFoldDB" id="W4FSH3"/>
<organism evidence="2">
    <name type="scientific">Aphanomyces astaci</name>
    <name type="common">Crayfish plague agent</name>
    <dbReference type="NCBI Taxonomy" id="112090"/>
    <lineage>
        <taxon>Eukaryota</taxon>
        <taxon>Sar</taxon>
        <taxon>Stramenopiles</taxon>
        <taxon>Oomycota</taxon>
        <taxon>Saprolegniomycetes</taxon>
        <taxon>Saprolegniales</taxon>
        <taxon>Verrucalvaceae</taxon>
        <taxon>Aphanomyces</taxon>
    </lineage>
</organism>
<dbReference type="GeneID" id="20816615"/>
<dbReference type="OrthoDB" id="71611at2759"/>
<sequence length="159" mass="17470">MGQLTHDELDALIWGGGRSQRPPTDAALEGLVRRLQVVWVARVVTWLAQTWVVEAWSAESTKATGILMLLYVLSYFLYVRGRQALVIKLLVLLSLVGLVSDIVKPVIQMAAGQNGAASPWTIGGLLALVSISLSLVMLWCNARIVLRSIAPKKHLHKHQ</sequence>
<feature type="transmembrane region" description="Helical" evidence="1">
    <location>
        <begin position="123"/>
        <end position="146"/>
    </location>
</feature>
<dbReference type="VEuPathDB" id="FungiDB:H257_14619"/>
<dbReference type="RefSeq" id="XP_009840808.1">
    <property type="nucleotide sequence ID" value="XM_009842506.1"/>
</dbReference>
<name>W4FSH3_APHAT</name>
<evidence type="ECO:0000256" key="1">
    <source>
        <dbReference type="SAM" id="Phobius"/>
    </source>
</evidence>
<feature type="transmembrane region" description="Helical" evidence="1">
    <location>
        <begin position="85"/>
        <end position="103"/>
    </location>
</feature>
<keyword evidence="1" id="KW-1133">Transmembrane helix</keyword>
<accession>W4FSH3</accession>
<proteinExistence type="predicted"/>
<feature type="transmembrane region" description="Helical" evidence="1">
    <location>
        <begin position="60"/>
        <end position="78"/>
    </location>
</feature>
<evidence type="ECO:0000313" key="2">
    <source>
        <dbReference type="EMBL" id="ETV69794.1"/>
    </source>
</evidence>
<dbReference type="EMBL" id="KI913172">
    <property type="protein sequence ID" value="ETV69794.1"/>
    <property type="molecule type" value="Genomic_DNA"/>
</dbReference>
<keyword evidence="1" id="KW-0812">Transmembrane</keyword>
<protein>
    <submittedName>
        <fullName evidence="2">Uncharacterized protein</fullName>
    </submittedName>
</protein>